<keyword evidence="2" id="KW-1185">Reference proteome</keyword>
<dbReference type="Proteomes" id="UP001162162">
    <property type="component" value="Unassembled WGS sequence"/>
</dbReference>
<dbReference type="EMBL" id="JAPWTK010000001">
    <property type="protein sequence ID" value="KAJ8963420.1"/>
    <property type="molecule type" value="Genomic_DNA"/>
</dbReference>
<protein>
    <submittedName>
        <fullName evidence="1">Uncharacterized protein</fullName>
    </submittedName>
</protein>
<organism evidence="1 2">
    <name type="scientific">Aromia moschata</name>
    <dbReference type="NCBI Taxonomy" id="1265417"/>
    <lineage>
        <taxon>Eukaryota</taxon>
        <taxon>Metazoa</taxon>
        <taxon>Ecdysozoa</taxon>
        <taxon>Arthropoda</taxon>
        <taxon>Hexapoda</taxon>
        <taxon>Insecta</taxon>
        <taxon>Pterygota</taxon>
        <taxon>Neoptera</taxon>
        <taxon>Endopterygota</taxon>
        <taxon>Coleoptera</taxon>
        <taxon>Polyphaga</taxon>
        <taxon>Cucujiformia</taxon>
        <taxon>Chrysomeloidea</taxon>
        <taxon>Cerambycidae</taxon>
        <taxon>Cerambycinae</taxon>
        <taxon>Callichromatini</taxon>
        <taxon>Aromia</taxon>
    </lineage>
</organism>
<evidence type="ECO:0000313" key="1">
    <source>
        <dbReference type="EMBL" id="KAJ8963420.1"/>
    </source>
</evidence>
<name>A0AAV8ZHQ6_9CUCU</name>
<evidence type="ECO:0000313" key="2">
    <source>
        <dbReference type="Proteomes" id="UP001162162"/>
    </source>
</evidence>
<accession>A0AAV8ZHQ6</accession>
<proteinExistence type="predicted"/>
<comment type="caution">
    <text evidence="1">The sequence shown here is derived from an EMBL/GenBank/DDBJ whole genome shotgun (WGS) entry which is preliminary data.</text>
</comment>
<dbReference type="AlphaFoldDB" id="A0AAV8ZHQ6"/>
<reference evidence="1" key="1">
    <citation type="journal article" date="2023" name="Insect Mol. Biol.">
        <title>Genome sequencing provides insights into the evolution of gene families encoding plant cell wall-degrading enzymes in longhorned beetles.</title>
        <authorList>
            <person name="Shin N.R."/>
            <person name="Okamura Y."/>
            <person name="Kirsch R."/>
            <person name="Pauchet Y."/>
        </authorList>
    </citation>
    <scope>NUCLEOTIDE SEQUENCE</scope>
    <source>
        <strain evidence="1">AMC_N1</strain>
    </source>
</reference>
<sequence length="68" mass="7324">MFAVPLTDLKVYQGTESNKKEHSDNLLSAYLSAHDPSLAMLCLPSPRGRGEHALFAGVNHRAFTAGAL</sequence>
<gene>
    <name evidence="1" type="ORF">NQ318_018900</name>
</gene>